<sequence length="142" mass="16199">MQAGETGGARRLGRWRPLELLDLDRATTAQARGGREQLYGATHVYSPYIDDRPARKGAEENMLGCLFPGSNDQRRRVRCCFDGKHMLYSGKHMFLVLNSFALTFKINREQHQPKLHLISKKGNINQLDHLPRPSSSYFSRLG</sequence>
<dbReference type="Gramene" id="TuG1812G0500001098.01.T01">
    <property type="protein sequence ID" value="TuG1812G0500001098.01.T01"/>
    <property type="gene ID" value="TuG1812G0500001098.01"/>
</dbReference>
<dbReference type="EnsemblPlants" id="TuG1812G0500001098.01.T02">
    <property type="protein sequence ID" value="TuG1812G0500001098.01.T02"/>
    <property type="gene ID" value="TuG1812G0500001098.01"/>
</dbReference>
<dbReference type="GeneID" id="125508209"/>
<dbReference type="KEGG" id="tua:125508209"/>
<organism evidence="1 2">
    <name type="scientific">Triticum urartu</name>
    <name type="common">Red wild einkorn</name>
    <name type="synonym">Crithodium urartu</name>
    <dbReference type="NCBI Taxonomy" id="4572"/>
    <lineage>
        <taxon>Eukaryota</taxon>
        <taxon>Viridiplantae</taxon>
        <taxon>Streptophyta</taxon>
        <taxon>Embryophyta</taxon>
        <taxon>Tracheophyta</taxon>
        <taxon>Spermatophyta</taxon>
        <taxon>Magnoliopsida</taxon>
        <taxon>Liliopsida</taxon>
        <taxon>Poales</taxon>
        <taxon>Poaceae</taxon>
        <taxon>BOP clade</taxon>
        <taxon>Pooideae</taxon>
        <taxon>Triticodae</taxon>
        <taxon>Triticeae</taxon>
        <taxon>Triticinae</taxon>
        <taxon>Triticum</taxon>
    </lineage>
</organism>
<dbReference type="Gramene" id="TuG1812G0500001098.01.T04">
    <property type="protein sequence ID" value="TuG1812G0500001098.01.T04"/>
    <property type="gene ID" value="TuG1812G0500001098.01"/>
</dbReference>
<dbReference type="Gramene" id="TuG1812G0500001098.01.T07">
    <property type="protein sequence ID" value="TuG1812G0500001098.01.T07"/>
    <property type="gene ID" value="TuG1812G0500001098.01"/>
</dbReference>
<dbReference type="Gramene" id="TuG1812G0500001098.01.T05">
    <property type="protein sequence ID" value="TuG1812G0500001098.01.T05"/>
    <property type="gene ID" value="TuG1812G0500001098.01"/>
</dbReference>
<proteinExistence type="predicted"/>
<dbReference type="Gramene" id="TuG1812G0500001098.01.T02">
    <property type="protein sequence ID" value="TuG1812G0500001098.01.T02"/>
    <property type="gene ID" value="TuG1812G0500001098.01"/>
</dbReference>
<evidence type="ECO:0000313" key="2">
    <source>
        <dbReference type="Proteomes" id="UP000015106"/>
    </source>
</evidence>
<protein>
    <submittedName>
        <fullName evidence="1">Uncharacterized protein</fullName>
    </submittedName>
</protein>
<dbReference type="EnsemblPlants" id="TuG1812G0500001098.01.T04">
    <property type="protein sequence ID" value="TuG1812G0500001098.01.T04"/>
    <property type="gene ID" value="TuG1812G0500001098.01"/>
</dbReference>
<evidence type="ECO:0000313" key="1">
    <source>
        <dbReference type="EnsemblPlants" id="TuG1812G0500001098.01.T02"/>
    </source>
</evidence>
<gene>
    <name evidence="1" type="primary">LOC125508209</name>
</gene>
<reference evidence="1" key="2">
    <citation type="submission" date="2018-03" db="EMBL/GenBank/DDBJ databases">
        <title>The Triticum urartu genome reveals the dynamic nature of wheat genome evolution.</title>
        <authorList>
            <person name="Ling H."/>
            <person name="Ma B."/>
            <person name="Shi X."/>
            <person name="Liu H."/>
            <person name="Dong L."/>
            <person name="Sun H."/>
            <person name="Cao Y."/>
            <person name="Gao Q."/>
            <person name="Zheng S."/>
            <person name="Li Y."/>
            <person name="Yu Y."/>
            <person name="Du H."/>
            <person name="Qi M."/>
            <person name="Li Y."/>
            <person name="Yu H."/>
            <person name="Cui Y."/>
            <person name="Wang N."/>
            <person name="Chen C."/>
            <person name="Wu H."/>
            <person name="Zhao Y."/>
            <person name="Zhang J."/>
            <person name="Li Y."/>
            <person name="Zhou W."/>
            <person name="Zhang B."/>
            <person name="Hu W."/>
            <person name="Eijk M."/>
            <person name="Tang J."/>
            <person name="Witsenboer H."/>
            <person name="Zhao S."/>
            <person name="Li Z."/>
            <person name="Zhang A."/>
            <person name="Wang D."/>
            <person name="Liang C."/>
        </authorList>
    </citation>
    <scope>NUCLEOTIDE SEQUENCE [LARGE SCALE GENOMIC DNA]</scope>
    <source>
        <strain evidence="1">cv. G1812</strain>
    </source>
</reference>
<dbReference type="AlphaFoldDB" id="A0A8R7QEH8"/>
<dbReference type="EnsemblPlants" id="TuG1812G0500001098.01.T05">
    <property type="protein sequence ID" value="TuG1812G0500001098.01.T05"/>
    <property type="gene ID" value="TuG1812G0500001098.01"/>
</dbReference>
<keyword evidence="2" id="KW-1185">Reference proteome</keyword>
<accession>A0A8R7QEH8</accession>
<dbReference type="RefSeq" id="XP_048528776.1">
    <property type="nucleotide sequence ID" value="XM_048672819.1"/>
</dbReference>
<dbReference type="Proteomes" id="UP000015106">
    <property type="component" value="Chromosome 5"/>
</dbReference>
<dbReference type="Gramene" id="TuG1812G0500001098.01.T03">
    <property type="protein sequence ID" value="TuG1812G0500001098.01.T03"/>
    <property type="gene ID" value="TuG1812G0500001098.01"/>
</dbReference>
<reference evidence="1" key="3">
    <citation type="submission" date="2022-06" db="UniProtKB">
        <authorList>
            <consortium name="EnsemblPlants"/>
        </authorList>
    </citation>
    <scope>IDENTIFICATION</scope>
</reference>
<reference evidence="2" key="1">
    <citation type="journal article" date="2013" name="Nature">
        <title>Draft genome of the wheat A-genome progenitor Triticum urartu.</title>
        <authorList>
            <person name="Ling H.Q."/>
            <person name="Zhao S."/>
            <person name="Liu D."/>
            <person name="Wang J."/>
            <person name="Sun H."/>
            <person name="Zhang C."/>
            <person name="Fan H."/>
            <person name="Li D."/>
            <person name="Dong L."/>
            <person name="Tao Y."/>
            <person name="Gao C."/>
            <person name="Wu H."/>
            <person name="Li Y."/>
            <person name="Cui Y."/>
            <person name="Guo X."/>
            <person name="Zheng S."/>
            <person name="Wang B."/>
            <person name="Yu K."/>
            <person name="Liang Q."/>
            <person name="Yang W."/>
            <person name="Lou X."/>
            <person name="Chen J."/>
            <person name="Feng M."/>
            <person name="Jian J."/>
            <person name="Zhang X."/>
            <person name="Luo G."/>
            <person name="Jiang Y."/>
            <person name="Liu J."/>
            <person name="Wang Z."/>
            <person name="Sha Y."/>
            <person name="Zhang B."/>
            <person name="Wu H."/>
            <person name="Tang D."/>
            <person name="Shen Q."/>
            <person name="Xue P."/>
            <person name="Zou S."/>
            <person name="Wang X."/>
            <person name="Liu X."/>
            <person name="Wang F."/>
            <person name="Yang Y."/>
            <person name="An X."/>
            <person name="Dong Z."/>
            <person name="Zhang K."/>
            <person name="Zhang X."/>
            <person name="Luo M.C."/>
            <person name="Dvorak J."/>
            <person name="Tong Y."/>
            <person name="Wang J."/>
            <person name="Yang H."/>
            <person name="Li Z."/>
            <person name="Wang D."/>
            <person name="Zhang A."/>
            <person name="Wang J."/>
        </authorList>
    </citation>
    <scope>NUCLEOTIDE SEQUENCE</scope>
    <source>
        <strain evidence="2">cv. G1812</strain>
    </source>
</reference>
<dbReference type="EnsemblPlants" id="TuG1812G0500001098.01.T01">
    <property type="protein sequence ID" value="TuG1812G0500001098.01.T01"/>
    <property type="gene ID" value="TuG1812G0500001098.01"/>
</dbReference>
<dbReference type="EnsemblPlants" id="TuG1812G0500001098.01.T07">
    <property type="protein sequence ID" value="TuG1812G0500001098.01.T07"/>
    <property type="gene ID" value="TuG1812G0500001098.01"/>
</dbReference>
<name>A0A8R7QEH8_TRIUA</name>
<dbReference type="EnsemblPlants" id="TuG1812G0500001098.01.T03">
    <property type="protein sequence ID" value="TuG1812G0500001098.01.T03"/>
    <property type="gene ID" value="TuG1812G0500001098.01"/>
</dbReference>